<feature type="domain" description="DUF6533" evidence="3">
    <location>
        <begin position="20"/>
        <end position="63"/>
    </location>
</feature>
<keyword evidence="5" id="KW-1185">Reference proteome</keyword>
<gene>
    <name evidence="4" type="ORF">BXZ70DRAFT_1005772</name>
</gene>
<reference evidence="4" key="1">
    <citation type="journal article" date="2021" name="New Phytol.">
        <title>Evolutionary innovations through gain and loss of genes in the ectomycorrhizal Boletales.</title>
        <authorList>
            <person name="Wu G."/>
            <person name="Miyauchi S."/>
            <person name="Morin E."/>
            <person name="Kuo A."/>
            <person name="Drula E."/>
            <person name="Varga T."/>
            <person name="Kohler A."/>
            <person name="Feng B."/>
            <person name="Cao Y."/>
            <person name="Lipzen A."/>
            <person name="Daum C."/>
            <person name="Hundley H."/>
            <person name="Pangilinan J."/>
            <person name="Johnson J."/>
            <person name="Barry K."/>
            <person name="LaButti K."/>
            <person name="Ng V."/>
            <person name="Ahrendt S."/>
            <person name="Min B."/>
            <person name="Choi I.G."/>
            <person name="Park H."/>
            <person name="Plett J.M."/>
            <person name="Magnuson J."/>
            <person name="Spatafora J.W."/>
            <person name="Nagy L.G."/>
            <person name="Henrissat B."/>
            <person name="Grigoriev I.V."/>
            <person name="Yang Z.L."/>
            <person name="Xu J."/>
            <person name="Martin F.M."/>
        </authorList>
    </citation>
    <scope>NUCLEOTIDE SEQUENCE</scope>
    <source>
        <strain evidence="4">KKN 215</strain>
    </source>
</reference>
<comment type="caution">
    <text evidence="4">The sequence shown here is derived from an EMBL/GenBank/DDBJ whole genome shotgun (WGS) entry which is preliminary data.</text>
</comment>
<proteinExistence type="predicted"/>
<evidence type="ECO:0000313" key="4">
    <source>
        <dbReference type="EMBL" id="KAH8103348.1"/>
    </source>
</evidence>
<dbReference type="Pfam" id="PF20151">
    <property type="entry name" value="DUF6533"/>
    <property type="match status" value="1"/>
</dbReference>
<dbReference type="InterPro" id="IPR045340">
    <property type="entry name" value="DUF6533"/>
</dbReference>
<accession>A0A8K0UV44</accession>
<protein>
    <recommendedName>
        <fullName evidence="3">DUF6533 domain-containing protein</fullName>
    </recommendedName>
</protein>
<feature type="transmembrane region" description="Helical" evidence="2">
    <location>
        <begin position="190"/>
        <end position="220"/>
    </location>
</feature>
<name>A0A8K0UV44_9AGAR</name>
<keyword evidence="2" id="KW-0812">Transmembrane</keyword>
<feature type="compositionally biased region" description="Low complexity" evidence="1">
    <location>
        <begin position="293"/>
        <end position="309"/>
    </location>
</feature>
<organism evidence="4 5">
    <name type="scientific">Cristinia sonorae</name>
    <dbReference type="NCBI Taxonomy" id="1940300"/>
    <lineage>
        <taxon>Eukaryota</taxon>
        <taxon>Fungi</taxon>
        <taxon>Dikarya</taxon>
        <taxon>Basidiomycota</taxon>
        <taxon>Agaricomycotina</taxon>
        <taxon>Agaricomycetes</taxon>
        <taxon>Agaricomycetidae</taxon>
        <taxon>Agaricales</taxon>
        <taxon>Pleurotineae</taxon>
        <taxon>Stephanosporaceae</taxon>
        <taxon>Cristinia</taxon>
    </lineage>
</organism>
<feature type="region of interest" description="Disordered" evidence="1">
    <location>
        <begin position="289"/>
        <end position="309"/>
    </location>
</feature>
<evidence type="ECO:0000256" key="2">
    <source>
        <dbReference type="SAM" id="Phobius"/>
    </source>
</evidence>
<dbReference type="Proteomes" id="UP000813824">
    <property type="component" value="Unassembled WGS sequence"/>
</dbReference>
<feature type="transmembrane region" description="Helical" evidence="2">
    <location>
        <begin position="54"/>
        <end position="73"/>
    </location>
</feature>
<dbReference type="OrthoDB" id="3349377at2759"/>
<keyword evidence="2" id="KW-0472">Membrane</keyword>
<sequence length="342" mass="37963">MSLQQLFANALSQVLSVRCSELASSTIVIYDHLATLDVEVDLIWRSGWSTGKCLFLLNRYYTLCAVLFNNYVLFSPNLTAELRIYALYFLDKRVLVLMGATFIAAVAASSTLMALSLIKITAVSNVIPGVPFCVPLELPKTFYAFWIPLLISETLLCGLALWRGLQNYLSRKSLYQSGRRLVEILIRDSFLYFLVLFPVYLTNTIIFIIGTVRLFIYLYLMSHNGTPDSERSAQPSQLESAIGYSAAMSCVMGNRLCLNVRGMLHNAADEVRNRTPGSKQDVPAPVVTQGLARSPSSRPTRSGRCTPTPSVVVLTAGSDGTVLTEIEMDELRDMRAARVLYV</sequence>
<feature type="transmembrane region" description="Helical" evidence="2">
    <location>
        <begin position="142"/>
        <end position="162"/>
    </location>
</feature>
<dbReference type="AlphaFoldDB" id="A0A8K0UV44"/>
<dbReference type="EMBL" id="JAEVFJ010000007">
    <property type="protein sequence ID" value="KAH8103348.1"/>
    <property type="molecule type" value="Genomic_DNA"/>
</dbReference>
<evidence type="ECO:0000256" key="1">
    <source>
        <dbReference type="SAM" id="MobiDB-lite"/>
    </source>
</evidence>
<evidence type="ECO:0000313" key="5">
    <source>
        <dbReference type="Proteomes" id="UP000813824"/>
    </source>
</evidence>
<feature type="transmembrane region" description="Helical" evidence="2">
    <location>
        <begin position="94"/>
        <end position="122"/>
    </location>
</feature>
<evidence type="ECO:0000259" key="3">
    <source>
        <dbReference type="Pfam" id="PF20151"/>
    </source>
</evidence>
<keyword evidence="2" id="KW-1133">Transmembrane helix</keyword>